<reference evidence="2 3" key="1">
    <citation type="journal article" date="2019" name="Int. J. Syst. Evol. Microbiol.">
        <title>The Global Catalogue of Microorganisms (GCM) 10K type strain sequencing project: providing services to taxonomists for standard genome sequencing and annotation.</title>
        <authorList>
            <consortium name="The Broad Institute Genomics Platform"/>
            <consortium name="The Broad Institute Genome Sequencing Center for Infectious Disease"/>
            <person name="Wu L."/>
            <person name="Ma J."/>
        </authorList>
    </citation>
    <scope>NUCLEOTIDE SEQUENCE [LARGE SCALE GENOMIC DNA]</scope>
    <source>
        <strain evidence="2 3">JCM 16021</strain>
    </source>
</reference>
<evidence type="ECO:0000259" key="1">
    <source>
        <dbReference type="PROSITE" id="PS50801"/>
    </source>
</evidence>
<protein>
    <recommendedName>
        <fullName evidence="1">STAS domain-containing protein</fullName>
    </recommendedName>
</protein>
<dbReference type="Proteomes" id="UP001500575">
    <property type="component" value="Unassembled WGS sequence"/>
</dbReference>
<gene>
    <name evidence="2" type="ORF">GCM10009843_02500</name>
</gene>
<accession>A0ABN2XPW3</accession>
<name>A0ABN2XPW3_9ACTN</name>
<dbReference type="InterPro" id="IPR002645">
    <property type="entry name" value="STAS_dom"/>
</dbReference>
<dbReference type="PROSITE" id="PS50801">
    <property type="entry name" value="STAS"/>
    <property type="match status" value="1"/>
</dbReference>
<sequence length="66" mass="7242">MQTRPLTLSVDFTSGVLRVSGPVDEASIGMLREAVNLGSRNYTYDLVIELSDVDFLPSIRTTPGRN</sequence>
<keyword evidence="3" id="KW-1185">Reference proteome</keyword>
<feature type="domain" description="STAS" evidence="1">
    <location>
        <begin position="16"/>
        <end position="58"/>
    </location>
</feature>
<organism evidence="2 3">
    <name type="scientific">Nocardioides bigeumensis</name>
    <dbReference type="NCBI Taxonomy" id="433657"/>
    <lineage>
        <taxon>Bacteria</taxon>
        <taxon>Bacillati</taxon>
        <taxon>Actinomycetota</taxon>
        <taxon>Actinomycetes</taxon>
        <taxon>Propionibacteriales</taxon>
        <taxon>Nocardioidaceae</taxon>
        <taxon>Nocardioides</taxon>
    </lineage>
</organism>
<evidence type="ECO:0000313" key="3">
    <source>
        <dbReference type="Proteomes" id="UP001500575"/>
    </source>
</evidence>
<dbReference type="EMBL" id="BAAAQQ010000002">
    <property type="protein sequence ID" value="GAA2114204.1"/>
    <property type="molecule type" value="Genomic_DNA"/>
</dbReference>
<proteinExistence type="predicted"/>
<evidence type="ECO:0000313" key="2">
    <source>
        <dbReference type="EMBL" id="GAA2114204.1"/>
    </source>
</evidence>
<comment type="caution">
    <text evidence="2">The sequence shown here is derived from an EMBL/GenBank/DDBJ whole genome shotgun (WGS) entry which is preliminary data.</text>
</comment>
<dbReference type="RefSeq" id="WP_344301727.1">
    <property type="nucleotide sequence ID" value="NZ_BAAAQQ010000002.1"/>
</dbReference>